<dbReference type="Gene3D" id="2.20.100.10">
    <property type="entry name" value="Thrombospondin type-1 (TSP1) repeat"/>
    <property type="match status" value="2"/>
</dbReference>
<reference evidence="1" key="1">
    <citation type="submission" date="2021-02" db="EMBL/GenBank/DDBJ databases">
        <authorList>
            <person name="Dougan E. K."/>
            <person name="Rhodes N."/>
            <person name="Thang M."/>
            <person name="Chan C."/>
        </authorList>
    </citation>
    <scope>NUCLEOTIDE SEQUENCE</scope>
</reference>
<sequence>AGSSYGDWKAWGACSAACGASQRTRQRTGQAGCDDTEQVQACSKPACPRKCESFLWQNVGQCSATCGLGAQLQQRNFQGTQGTSDCPAERSIGCAAGKECPVDCVLGTWAGSSPCSVTCGSGLRVQARTVLQYGAHGGLECPATSSPERSRTEACEAGAPCTEIEDLPDFNIELHGGAQTMSVAE</sequence>
<dbReference type="SUPFAM" id="SSF82895">
    <property type="entry name" value="TSP-1 type 1 repeat"/>
    <property type="match status" value="3"/>
</dbReference>
<evidence type="ECO:0008006" key="3">
    <source>
        <dbReference type="Google" id="ProtNLM"/>
    </source>
</evidence>
<protein>
    <recommendedName>
        <fullName evidence="3">Spondin-like TSP1 domain-containing protein</fullName>
    </recommendedName>
</protein>
<dbReference type="EMBL" id="CAJNNW010035015">
    <property type="protein sequence ID" value="CAE8725209.1"/>
    <property type="molecule type" value="Genomic_DNA"/>
</dbReference>
<name>A0A813LGC8_POLGL</name>
<comment type="caution">
    <text evidence="1">The sequence shown here is derived from an EMBL/GenBank/DDBJ whole genome shotgun (WGS) entry which is preliminary data.</text>
</comment>
<dbReference type="InterPro" id="IPR000884">
    <property type="entry name" value="TSP1_rpt"/>
</dbReference>
<dbReference type="InterPro" id="IPR051418">
    <property type="entry name" value="Spondin/Thrombospondin_T1"/>
</dbReference>
<dbReference type="Pfam" id="PF00090">
    <property type="entry name" value="TSP_1"/>
    <property type="match status" value="3"/>
</dbReference>
<dbReference type="PANTHER" id="PTHR11311">
    <property type="entry name" value="SPONDIN"/>
    <property type="match status" value="1"/>
</dbReference>
<feature type="non-terminal residue" evidence="1">
    <location>
        <position position="1"/>
    </location>
</feature>
<feature type="non-terminal residue" evidence="1">
    <location>
        <position position="185"/>
    </location>
</feature>
<evidence type="ECO:0000313" key="1">
    <source>
        <dbReference type="EMBL" id="CAE8725209.1"/>
    </source>
</evidence>
<dbReference type="SMART" id="SM00209">
    <property type="entry name" value="TSP1"/>
    <property type="match status" value="3"/>
</dbReference>
<accession>A0A813LGC8</accession>
<gene>
    <name evidence="1" type="ORF">PGLA2088_LOCUS44026</name>
</gene>
<dbReference type="PROSITE" id="PS50092">
    <property type="entry name" value="TSP1"/>
    <property type="match status" value="2"/>
</dbReference>
<dbReference type="PANTHER" id="PTHR11311:SF15">
    <property type="entry name" value="SPONDIN-2"/>
    <property type="match status" value="1"/>
</dbReference>
<dbReference type="InterPro" id="IPR036383">
    <property type="entry name" value="TSP1_rpt_sf"/>
</dbReference>
<proteinExistence type="predicted"/>
<dbReference type="AlphaFoldDB" id="A0A813LGC8"/>
<evidence type="ECO:0000313" key="2">
    <source>
        <dbReference type="Proteomes" id="UP000626109"/>
    </source>
</evidence>
<dbReference type="Proteomes" id="UP000626109">
    <property type="component" value="Unassembled WGS sequence"/>
</dbReference>
<organism evidence="1 2">
    <name type="scientific">Polarella glacialis</name>
    <name type="common">Dinoflagellate</name>
    <dbReference type="NCBI Taxonomy" id="89957"/>
    <lineage>
        <taxon>Eukaryota</taxon>
        <taxon>Sar</taxon>
        <taxon>Alveolata</taxon>
        <taxon>Dinophyceae</taxon>
        <taxon>Suessiales</taxon>
        <taxon>Suessiaceae</taxon>
        <taxon>Polarella</taxon>
    </lineage>
</organism>